<keyword evidence="6" id="KW-0175">Coiled coil</keyword>
<keyword evidence="10" id="KW-1185">Reference proteome</keyword>
<dbReference type="PATRIC" id="fig|106634.4.peg.1979"/>
<feature type="coiled-coil region" evidence="6">
    <location>
        <begin position="153"/>
        <end position="180"/>
    </location>
</feature>
<evidence type="ECO:0000256" key="4">
    <source>
        <dbReference type="ARBA" id="ARBA00023110"/>
    </source>
</evidence>
<dbReference type="RefSeq" id="WP_047251493.1">
    <property type="nucleotide sequence ID" value="NZ_CP011367.1"/>
</dbReference>
<evidence type="ECO:0000313" key="9">
    <source>
        <dbReference type="EMBL" id="AKJ95608.1"/>
    </source>
</evidence>
<accession>A0A0G3G336</accession>
<evidence type="ECO:0000256" key="7">
    <source>
        <dbReference type="SAM" id="SignalP"/>
    </source>
</evidence>
<feature type="chain" id="PRO_5007768575" description="peptidylprolyl isomerase" evidence="7">
    <location>
        <begin position="22"/>
        <end position="285"/>
    </location>
</feature>
<dbReference type="EC" id="5.2.1.8" evidence="3"/>
<dbReference type="InterPro" id="IPR050245">
    <property type="entry name" value="PrsA_foldase"/>
</dbReference>
<dbReference type="InterPro" id="IPR046357">
    <property type="entry name" value="PPIase_dom_sf"/>
</dbReference>
<evidence type="ECO:0000256" key="5">
    <source>
        <dbReference type="PROSITE-ProRule" id="PRU00278"/>
    </source>
</evidence>
<protein>
    <recommendedName>
        <fullName evidence="3">peptidylprolyl isomerase</fullName>
        <ecNumber evidence="3">5.2.1.8</ecNumber>
    </recommendedName>
</protein>
<evidence type="ECO:0000259" key="8">
    <source>
        <dbReference type="PROSITE" id="PS50198"/>
    </source>
</evidence>
<feature type="domain" description="PpiC" evidence="8">
    <location>
        <begin position="147"/>
        <end position="238"/>
    </location>
</feature>
<dbReference type="GO" id="GO:0003755">
    <property type="term" value="F:peptidyl-prolyl cis-trans isomerase activity"/>
    <property type="evidence" value="ECO:0007669"/>
    <property type="project" value="UniProtKB-KW"/>
</dbReference>
<dbReference type="PROSITE" id="PS01096">
    <property type="entry name" value="PPIC_PPIASE_1"/>
    <property type="match status" value="1"/>
</dbReference>
<dbReference type="Proteomes" id="UP000064201">
    <property type="component" value="Chromosome"/>
</dbReference>
<dbReference type="SUPFAM" id="SSF109998">
    <property type="entry name" value="Triger factor/SurA peptide-binding domain-like"/>
    <property type="match status" value="1"/>
</dbReference>
<dbReference type="EMBL" id="CP011367">
    <property type="protein sequence ID" value="AKJ95608.1"/>
    <property type="molecule type" value="Genomic_DNA"/>
</dbReference>
<dbReference type="SUPFAM" id="SSF54534">
    <property type="entry name" value="FKBP-like"/>
    <property type="match status" value="1"/>
</dbReference>
<sequence>MKRRILTIALSALALAGLLAACDTQDQATPELTGDDVTTDTGDADTVAIVNGEAITRADLLAYAGMDEDPGPAASDGTLEEVISLELLRQEAVARGLDTDAETRRILRMVETNLLASLLMERITAELDITQADLEAEYDRQIEQIRGTEYRARHILVEEAERARELLDELEADADFAELAEAHSTDPGSAARGGELGWFAPEQMVPAFSEAAMALEPGETTAAPVESRFGWHIIRLEETRDTPVPELEDVRAELIEILESRAIQEYLEALREDADVEIPTRPANQ</sequence>
<keyword evidence="5 9" id="KW-0413">Isomerase</keyword>
<dbReference type="AlphaFoldDB" id="A0A0G3G336"/>
<proteinExistence type="inferred from homology"/>
<reference evidence="9 10" key="1">
    <citation type="submission" date="2015-04" db="EMBL/GenBank/DDBJ databases">
        <title>Complete Sequence for the Genome of the Thioalkalivibrio versutus D301.</title>
        <authorList>
            <person name="Mu T."/>
            <person name="Zhou J."/>
            <person name="Xu X."/>
        </authorList>
    </citation>
    <scope>NUCLEOTIDE SEQUENCE [LARGE SCALE GENOMIC DNA]</scope>
    <source>
        <strain evidence="9 10">D301</strain>
    </source>
</reference>
<evidence type="ECO:0000313" key="10">
    <source>
        <dbReference type="Proteomes" id="UP000064201"/>
    </source>
</evidence>
<dbReference type="PANTHER" id="PTHR47245:SF2">
    <property type="entry name" value="PEPTIDYL-PROLYL CIS-TRANS ISOMERASE HP_0175-RELATED"/>
    <property type="match status" value="1"/>
</dbReference>
<dbReference type="InterPro" id="IPR000297">
    <property type="entry name" value="PPIase_PpiC"/>
</dbReference>
<comment type="catalytic activity">
    <reaction evidence="1">
        <text>[protein]-peptidylproline (omega=180) = [protein]-peptidylproline (omega=0)</text>
        <dbReference type="Rhea" id="RHEA:16237"/>
        <dbReference type="Rhea" id="RHEA-COMP:10747"/>
        <dbReference type="Rhea" id="RHEA-COMP:10748"/>
        <dbReference type="ChEBI" id="CHEBI:83833"/>
        <dbReference type="ChEBI" id="CHEBI:83834"/>
        <dbReference type="EC" id="5.2.1.8"/>
    </reaction>
</comment>
<dbReference type="Pfam" id="PF00639">
    <property type="entry name" value="Rotamase"/>
    <property type="match status" value="1"/>
</dbReference>
<evidence type="ECO:0000256" key="3">
    <source>
        <dbReference type="ARBA" id="ARBA00013194"/>
    </source>
</evidence>
<dbReference type="InterPro" id="IPR027304">
    <property type="entry name" value="Trigger_fact/SurA_dom_sf"/>
</dbReference>
<dbReference type="Gene3D" id="3.10.50.40">
    <property type="match status" value="1"/>
</dbReference>
<dbReference type="PANTHER" id="PTHR47245">
    <property type="entry name" value="PEPTIDYLPROLYL ISOMERASE"/>
    <property type="match status" value="1"/>
</dbReference>
<keyword evidence="4 5" id="KW-0697">Rotamase</keyword>
<evidence type="ECO:0000256" key="2">
    <source>
        <dbReference type="ARBA" id="ARBA00007656"/>
    </source>
</evidence>
<dbReference type="OrthoDB" id="14196at2"/>
<evidence type="ECO:0000256" key="6">
    <source>
        <dbReference type="SAM" id="Coils"/>
    </source>
</evidence>
<organism evidence="9 10">
    <name type="scientific">Thioalkalivibrio versutus</name>
    <dbReference type="NCBI Taxonomy" id="106634"/>
    <lineage>
        <taxon>Bacteria</taxon>
        <taxon>Pseudomonadati</taxon>
        <taxon>Pseudomonadota</taxon>
        <taxon>Gammaproteobacteria</taxon>
        <taxon>Chromatiales</taxon>
        <taxon>Ectothiorhodospiraceae</taxon>
        <taxon>Thioalkalivibrio</taxon>
    </lineage>
</organism>
<keyword evidence="7" id="KW-0732">Signal</keyword>
<dbReference type="InterPro" id="IPR023058">
    <property type="entry name" value="PPIase_PpiC_CS"/>
</dbReference>
<dbReference type="PROSITE" id="PS50198">
    <property type="entry name" value="PPIC_PPIASE_2"/>
    <property type="match status" value="1"/>
</dbReference>
<dbReference type="KEGG" id="tvr:TVD_09670"/>
<dbReference type="PROSITE" id="PS51257">
    <property type="entry name" value="PROKAR_LIPOPROTEIN"/>
    <property type="match status" value="1"/>
</dbReference>
<evidence type="ECO:0000256" key="1">
    <source>
        <dbReference type="ARBA" id="ARBA00000971"/>
    </source>
</evidence>
<feature type="signal peptide" evidence="7">
    <location>
        <begin position="1"/>
        <end position="21"/>
    </location>
</feature>
<dbReference type="STRING" id="106634.TVD_09670"/>
<name>A0A0G3G336_9GAMM</name>
<gene>
    <name evidence="9" type="ORF">TVD_09670</name>
</gene>
<comment type="similarity">
    <text evidence="2">Belongs to the PpiC/parvulin rotamase family.</text>
</comment>